<dbReference type="GO" id="GO:0017000">
    <property type="term" value="P:antibiotic biosynthetic process"/>
    <property type="evidence" value="ECO:0007669"/>
    <property type="project" value="UniProtKB-ARBA"/>
</dbReference>
<dbReference type="AlphaFoldDB" id="A0A9W9K8F1"/>
<dbReference type="InterPro" id="IPR000073">
    <property type="entry name" value="AB_hydrolase_1"/>
</dbReference>
<accession>A0A9W9K8F1</accession>
<protein>
    <recommendedName>
        <fullName evidence="1">AB hydrolase-1 domain-containing protein</fullName>
    </recommendedName>
</protein>
<name>A0A9W9K8F1_9EURO</name>
<evidence type="ECO:0000259" key="1">
    <source>
        <dbReference type="Pfam" id="PF12697"/>
    </source>
</evidence>
<dbReference type="Proteomes" id="UP001149165">
    <property type="component" value="Unassembled WGS sequence"/>
</dbReference>
<evidence type="ECO:0000313" key="2">
    <source>
        <dbReference type="EMBL" id="KAJ5096913.1"/>
    </source>
</evidence>
<dbReference type="Pfam" id="PF12697">
    <property type="entry name" value="Abhydrolase_6"/>
    <property type="match status" value="1"/>
</dbReference>
<comment type="caution">
    <text evidence="2">The sequence shown here is derived from an EMBL/GenBank/DDBJ whole genome shotgun (WGS) entry which is preliminary data.</text>
</comment>
<reference evidence="2" key="2">
    <citation type="journal article" date="2023" name="IMA Fungus">
        <title>Comparative genomic study of the Penicillium genus elucidates a diverse pangenome and 15 lateral gene transfer events.</title>
        <authorList>
            <person name="Petersen C."/>
            <person name="Sorensen T."/>
            <person name="Nielsen M.R."/>
            <person name="Sondergaard T.E."/>
            <person name="Sorensen J.L."/>
            <person name="Fitzpatrick D.A."/>
            <person name="Frisvad J.C."/>
            <person name="Nielsen K.L."/>
        </authorList>
    </citation>
    <scope>NUCLEOTIDE SEQUENCE</scope>
    <source>
        <strain evidence="2">IBT 30069</strain>
    </source>
</reference>
<sequence>MTFPFQIVEHTLPGQHIRDYPNSTKGSQETALQIAIKQYIPLDIPTPIPDNAVTIIGAPGNGTPKELYEPLWEDLYAELKQKQIPVRGIWVADMSNQGASGVLNEYTQGDQTGWYDHSRDLLHMINHFRDQLTRPIIGVAHSMGCAQLVNLSIIHPRLFSTLVLFDPVIMAEGFGGSKPTPNPAIFSSRRRDLWPSAEKAKEALSKGLKRWDPRARERYFTHCLRKVPTAIYDPADPKVGPEAVTLTTTKHQETWTFTTPNLGPESLDRLLLADWSPERERPFLFSRPECWSSFRHLPHLRPSVQWIFAGKSYLSPPDAQDAKMNVTGTLAGGNGGVKAGAVEKAVLEDGDHTFVFDRVGWCARVSSQWIQKWYKGWLADEKFWKEYRSRHSDENMLRLSDEALLVAKVNAGTKREDFPPRPKSKL</sequence>
<reference evidence="2" key="1">
    <citation type="submission" date="2022-11" db="EMBL/GenBank/DDBJ databases">
        <authorList>
            <person name="Petersen C."/>
        </authorList>
    </citation>
    <scope>NUCLEOTIDE SEQUENCE</scope>
    <source>
        <strain evidence="2">IBT 30069</strain>
    </source>
</reference>
<dbReference type="InterPro" id="IPR029058">
    <property type="entry name" value="AB_hydrolase_fold"/>
</dbReference>
<dbReference type="EMBL" id="JAPQKH010000005">
    <property type="protein sequence ID" value="KAJ5096913.1"/>
    <property type="molecule type" value="Genomic_DNA"/>
</dbReference>
<gene>
    <name evidence="2" type="ORF">N7456_007634</name>
</gene>
<evidence type="ECO:0000313" key="3">
    <source>
        <dbReference type="Proteomes" id="UP001149165"/>
    </source>
</evidence>
<organism evidence="2 3">
    <name type="scientific">Penicillium angulare</name>
    <dbReference type="NCBI Taxonomy" id="116970"/>
    <lineage>
        <taxon>Eukaryota</taxon>
        <taxon>Fungi</taxon>
        <taxon>Dikarya</taxon>
        <taxon>Ascomycota</taxon>
        <taxon>Pezizomycotina</taxon>
        <taxon>Eurotiomycetes</taxon>
        <taxon>Eurotiomycetidae</taxon>
        <taxon>Eurotiales</taxon>
        <taxon>Aspergillaceae</taxon>
        <taxon>Penicillium</taxon>
    </lineage>
</organism>
<dbReference type="Gene3D" id="3.40.50.1820">
    <property type="entry name" value="alpha/beta hydrolase"/>
    <property type="match status" value="1"/>
</dbReference>
<proteinExistence type="predicted"/>
<dbReference type="GO" id="GO:0072330">
    <property type="term" value="P:monocarboxylic acid biosynthetic process"/>
    <property type="evidence" value="ECO:0007669"/>
    <property type="project" value="UniProtKB-ARBA"/>
</dbReference>
<dbReference type="SUPFAM" id="SSF53474">
    <property type="entry name" value="alpha/beta-Hydrolases"/>
    <property type="match status" value="1"/>
</dbReference>
<dbReference type="OrthoDB" id="94039at2759"/>
<keyword evidence="3" id="KW-1185">Reference proteome</keyword>
<feature type="domain" description="AB hydrolase-1" evidence="1">
    <location>
        <begin position="58"/>
        <end position="357"/>
    </location>
</feature>